<keyword evidence="4 10" id="KW-0812">Transmembrane</keyword>
<dbReference type="PANTHER" id="PTHR40765:SF2">
    <property type="entry name" value="ESX-2 SECRETION SYSTEM ATPASE ECCB2"/>
    <property type="match status" value="1"/>
</dbReference>
<dbReference type="InterPro" id="IPR007795">
    <property type="entry name" value="T7SS_EccB"/>
</dbReference>
<evidence type="ECO:0000256" key="9">
    <source>
        <dbReference type="ARBA" id="ARBA00023136"/>
    </source>
</evidence>
<evidence type="ECO:0000256" key="10">
    <source>
        <dbReference type="SAM" id="Phobius"/>
    </source>
</evidence>
<comment type="subcellular location">
    <subcellularLocation>
        <location evidence="1">Cell membrane</location>
        <topology evidence="1">Single-pass membrane protein</topology>
    </subcellularLocation>
</comment>
<evidence type="ECO:0000256" key="6">
    <source>
        <dbReference type="ARBA" id="ARBA00022801"/>
    </source>
</evidence>
<gene>
    <name evidence="11" type="primary">eccB</name>
    <name evidence="11" type="ORF">U3653_05395</name>
</gene>
<evidence type="ECO:0000256" key="7">
    <source>
        <dbReference type="ARBA" id="ARBA00022840"/>
    </source>
</evidence>
<dbReference type="NCBIfam" id="TIGR03919">
    <property type="entry name" value="T7SS_EccB"/>
    <property type="match status" value="1"/>
</dbReference>
<keyword evidence="6" id="KW-0378">Hydrolase</keyword>
<comment type="similarity">
    <text evidence="2">Belongs to the EccB family.</text>
</comment>
<protein>
    <submittedName>
        <fullName evidence="11">Type VII secretion protein EccB</fullName>
    </submittedName>
</protein>
<keyword evidence="3" id="KW-1003">Cell membrane</keyword>
<reference evidence="11 12" key="1">
    <citation type="submission" date="2023-12" db="EMBL/GenBank/DDBJ databases">
        <title>novel species in genus Nocarida.</title>
        <authorList>
            <person name="Li Z."/>
        </authorList>
    </citation>
    <scope>NUCLEOTIDE SEQUENCE [LARGE SCALE GENOMIC DNA]</scope>
    <source>
        <strain evidence="11 12">CDC186</strain>
    </source>
</reference>
<evidence type="ECO:0000256" key="8">
    <source>
        <dbReference type="ARBA" id="ARBA00022989"/>
    </source>
</evidence>
<evidence type="ECO:0000256" key="5">
    <source>
        <dbReference type="ARBA" id="ARBA00022741"/>
    </source>
</evidence>
<dbReference type="InterPro" id="IPR044857">
    <property type="entry name" value="T7SS_EccB_R1"/>
</dbReference>
<dbReference type="Gene3D" id="3.30.2390.20">
    <property type="entry name" value="Type VII secretion system EccB, repeat 1 domain"/>
    <property type="match status" value="1"/>
</dbReference>
<dbReference type="Proteomes" id="UP001348098">
    <property type="component" value="Unassembled WGS sequence"/>
</dbReference>
<proteinExistence type="inferred from homology"/>
<evidence type="ECO:0000313" key="11">
    <source>
        <dbReference type="EMBL" id="MEB3509445.1"/>
    </source>
</evidence>
<keyword evidence="8 10" id="KW-1133">Transmembrane helix</keyword>
<dbReference type="PANTHER" id="PTHR40765">
    <property type="entry name" value="ESX-2 SECRETION SYSTEM ATPASE ECCB2"/>
    <property type="match status" value="1"/>
</dbReference>
<evidence type="ECO:0000313" key="12">
    <source>
        <dbReference type="Proteomes" id="UP001348098"/>
    </source>
</evidence>
<name>A0ABU6APQ1_9NOCA</name>
<sequence>MARFRVVTKHQISGWRFLLRRIEHALVRRDASMIDDPQRGRSTALSIGIALACVIIAGAAVLAFFKPAKKVGDSNIVAEKDTGALFVRLNNRLFPALNLTSARLIVGSPDTPVKVSRDELAKYPRGPWVGIPGAPASIVDTDERDSSWTVCDTARTGAAAPVNPSTGLPTVSRSAVRTTAIGGPLTVDGDANRPLGDGEARLLRDDTTTWLVYGDAEKGVVRAAIDLANTAVAMALGIDSTAPVMAASKGLINAIPEAPPLRVPEVPGKGESITLNNGYTTPVGSVLTVSVPDQGVSYYLVSQSGLVRISTVLAAMVRNADSQGSVSTRTVGPDVIAANLRPGQWPGTATYPPRPIRLVDPERSGVTCLHWSRSGNDPNAATELLVGRQLPLTKEEQGRAVDLVTSAASRGTTADAAYLPRDTGRFVQVTGAEPGSPLRESLYWVSDSGVRYGIITDPSSIGAADPTLTSLALRAPVPAPWSIISLFAIGPALSQKEARIQHDGIPNNKIVAGLGGSQ</sequence>
<keyword evidence="9 10" id="KW-0472">Membrane</keyword>
<evidence type="ECO:0000256" key="3">
    <source>
        <dbReference type="ARBA" id="ARBA00022475"/>
    </source>
</evidence>
<evidence type="ECO:0000256" key="1">
    <source>
        <dbReference type="ARBA" id="ARBA00004162"/>
    </source>
</evidence>
<keyword evidence="5" id="KW-0547">Nucleotide-binding</keyword>
<feature type="transmembrane region" description="Helical" evidence="10">
    <location>
        <begin position="43"/>
        <end position="65"/>
    </location>
</feature>
<evidence type="ECO:0000256" key="4">
    <source>
        <dbReference type="ARBA" id="ARBA00022692"/>
    </source>
</evidence>
<organism evidence="11 12">
    <name type="scientific">Nocardia implantans</name>
    <dbReference type="NCBI Taxonomy" id="3108168"/>
    <lineage>
        <taxon>Bacteria</taxon>
        <taxon>Bacillati</taxon>
        <taxon>Actinomycetota</taxon>
        <taxon>Actinomycetes</taxon>
        <taxon>Mycobacteriales</taxon>
        <taxon>Nocardiaceae</taxon>
        <taxon>Nocardia</taxon>
    </lineage>
</organism>
<dbReference type="RefSeq" id="WP_195077506.1">
    <property type="nucleotide sequence ID" value="NZ_JAYESH010000001.1"/>
</dbReference>
<keyword evidence="7" id="KW-0067">ATP-binding</keyword>
<dbReference type="InterPro" id="IPR042485">
    <property type="entry name" value="T7SS_EccB_R3"/>
</dbReference>
<dbReference type="Gene3D" id="2.40.50.910">
    <property type="entry name" value="Type VII secretion system EccB, repeat 3 domain"/>
    <property type="match status" value="1"/>
</dbReference>
<keyword evidence="12" id="KW-1185">Reference proteome</keyword>
<accession>A0ABU6APQ1</accession>
<dbReference type="EMBL" id="JAYKYQ010000002">
    <property type="protein sequence ID" value="MEB3509445.1"/>
    <property type="molecule type" value="Genomic_DNA"/>
</dbReference>
<evidence type="ECO:0000256" key="2">
    <source>
        <dbReference type="ARBA" id="ARBA00008149"/>
    </source>
</evidence>
<comment type="caution">
    <text evidence="11">The sequence shown here is derived from an EMBL/GenBank/DDBJ whole genome shotgun (WGS) entry which is preliminary data.</text>
</comment>
<dbReference type="Pfam" id="PF05108">
    <property type="entry name" value="T7SS_ESX1_EccB"/>
    <property type="match status" value="1"/>
</dbReference>